<dbReference type="Pfam" id="PF07735">
    <property type="entry name" value="FBA_2"/>
    <property type="match status" value="1"/>
</dbReference>
<dbReference type="Pfam" id="PF00646">
    <property type="entry name" value="F-box"/>
    <property type="match status" value="1"/>
</dbReference>
<accession>E3NCT1</accession>
<dbReference type="FunCoup" id="E3NCT1">
    <property type="interactions" value="34"/>
</dbReference>
<dbReference type="InterPro" id="IPR001810">
    <property type="entry name" value="F-box_dom"/>
</dbReference>
<name>E3NCT1_CAERE</name>
<keyword evidence="3" id="KW-1185">Reference proteome</keyword>
<dbReference type="AlphaFoldDB" id="E3NCT1"/>
<dbReference type="OrthoDB" id="5898066at2759"/>
<evidence type="ECO:0000259" key="1">
    <source>
        <dbReference type="PROSITE" id="PS50181"/>
    </source>
</evidence>
<reference evidence="2" key="1">
    <citation type="submission" date="2007-07" db="EMBL/GenBank/DDBJ databases">
        <title>PCAP assembly of the Caenorhabditis remanei genome.</title>
        <authorList>
            <consortium name="The Caenorhabditis remanei Sequencing Consortium"/>
            <person name="Wilson R.K."/>
        </authorList>
    </citation>
    <scope>NUCLEOTIDE SEQUENCE [LARGE SCALE GENOMIC DNA]</scope>
    <source>
        <strain evidence="2">PB4641</strain>
    </source>
</reference>
<dbReference type="InParanoid" id="E3NCT1"/>
<dbReference type="HOGENOM" id="CLU_028840_1_3_1"/>
<evidence type="ECO:0000313" key="2">
    <source>
        <dbReference type="EMBL" id="EFO93335.1"/>
    </source>
</evidence>
<dbReference type="InterPro" id="IPR053222">
    <property type="entry name" value="Zygotic_Embryogenesis-Asso"/>
</dbReference>
<dbReference type="PANTHER" id="PTHR22899">
    <property type="entry name" value="CYCLIN-RELATED F-BOX FAMILY"/>
    <property type="match status" value="1"/>
</dbReference>
<dbReference type="PROSITE" id="PS50181">
    <property type="entry name" value="FBOX"/>
    <property type="match status" value="1"/>
</dbReference>
<dbReference type="PANTHER" id="PTHR22899:SF0">
    <property type="entry name" value="F-BOX ASSOCIATED DOMAIN-CONTAINING PROTEIN-RELATED"/>
    <property type="match status" value="1"/>
</dbReference>
<feature type="domain" description="F-box" evidence="1">
    <location>
        <begin position="4"/>
        <end position="55"/>
    </location>
</feature>
<proteinExistence type="predicted"/>
<evidence type="ECO:0000313" key="3">
    <source>
        <dbReference type="Proteomes" id="UP000008281"/>
    </source>
</evidence>
<dbReference type="EMBL" id="DS268602">
    <property type="protein sequence ID" value="EFO93335.1"/>
    <property type="molecule type" value="Genomic_DNA"/>
</dbReference>
<dbReference type="OMA" id="CTELRIF"/>
<gene>
    <name evidence="2" type="ORF">CRE_24766</name>
</gene>
<dbReference type="Proteomes" id="UP000008281">
    <property type="component" value="Unassembled WGS sequence"/>
</dbReference>
<protein>
    <recommendedName>
        <fullName evidence="1">F-box domain-containing protein</fullName>
    </recommendedName>
</protein>
<organism evidence="3">
    <name type="scientific">Caenorhabditis remanei</name>
    <name type="common">Caenorhabditis vulgaris</name>
    <dbReference type="NCBI Taxonomy" id="31234"/>
    <lineage>
        <taxon>Eukaryota</taxon>
        <taxon>Metazoa</taxon>
        <taxon>Ecdysozoa</taxon>
        <taxon>Nematoda</taxon>
        <taxon>Chromadorea</taxon>
        <taxon>Rhabditida</taxon>
        <taxon>Rhabditina</taxon>
        <taxon>Rhabditomorpha</taxon>
        <taxon>Rhabditoidea</taxon>
        <taxon>Rhabditidae</taxon>
        <taxon>Peloderinae</taxon>
        <taxon>Caenorhabditis</taxon>
    </lineage>
</organism>
<dbReference type="InterPro" id="IPR012885">
    <property type="entry name" value="F-box_Sdz-33"/>
</dbReference>
<sequence>MTTSFPLLNLPPEAISHVLKSMNINEFITISFLSKRAKLSVEAMELKSPNVIVQIDEFVNIFMTLGENIWRWSFHGDETENGTMNRALPNKFTELSIYQGPIEWSMEDLSVKKWISHFQTTFHFSKFYSLQFYTDSLMYNIEEIKATVGNFDKLLLSRNGTNNEGYDLLVKYFVPRWLVLDGGAFECLERPKEVLIQNYDELEITSVGGVSIKLDDLLMVNSKVVTIGYINWTEKEINRFIKHWMKGSNPRLEILEIFLTSRGEAFNRTVALKGIRYMEIPADHVRKFKTFDQVNLDIEGDYDFQRSDGTTATVTFNYGEESVLLQMYVWHPHCVGDS</sequence>
<dbReference type="eggNOG" id="ENOG502TJYH">
    <property type="taxonomic scope" value="Eukaryota"/>
</dbReference>